<evidence type="ECO:0000256" key="4">
    <source>
        <dbReference type="ARBA" id="ARBA00022475"/>
    </source>
</evidence>
<dbReference type="PANTHER" id="PTHR43702">
    <property type="entry name" value="L-FUCOSE-PROTON SYMPORTER"/>
    <property type="match status" value="1"/>
</dbReference>
<feature type="transmembrane region" description="Helical" evidence="8">
    <location>
        <begin position="462"/>
        <end position="481"/>
    </location>
</feature>
<dbReference type="NCBIfam" id="TIGR01272">
    <property type="entry name" value="gluP"/>
    <property type="match status" value="1"/>
</dbReference>
<dbReference type="RefSeq" id="WP_238698656.1">
    <property type="nucleotide sequence ID" value="NZ_QWDN01000002.1"/>
</dbReference>
<evidence type="ECO:0000256" key="8">
    <source>
        <dbReference type="SAM" id="Phobius"/>
    </source>
</evidence>
<dbReference type="Pfam" id="PF07690">
    <property type="entry name" value="MFS_1"/>
    <property type="match status" value="1"/>
</dbReference>
<feature type="transmembrane region" description="Helical" evidence="8">
    <location>
        <begin position="378"/>
        <end position="394"/>
    </location>
</feature>
<evidence type="ECO:0000313" key="11">
    <source>
        <dbReference type="Proteomes" id="UP000295270"/>
    </source>
</evidence>
<dbReference type="InterPro" id="IPR005964">
    <property type="entry name" value="Glc/Gal_transptr_bac"/>
</dbReference>
<feature type="transmembrane region" description="Helical" evidence="8">
    <location>
        <begin position="149"/>
        <end position="168"/>
    </location>
</feature>
<feature type="transmembrane region" description="Helical" evidence="8">
    <location>
        <begin position="216"/>
        <end position="235"/>
    </location>
</feature>
<keyword evidence="4" id="KW-1003">Cell membrane</keyword>
<comment type="similarity">
    <text evidence="3">Belongs to the major facilitator superfamily. FHS transporter (TC 2.A.1.7) family.</text>
</comment>
<keyword evidence="11" id="KW-1185">Reference proteome</keyword>
<feature type="transmembrane region" description="Helical" evidence="8">
    <location>
        <begin position="348"/>
        <end position="366"/>
    </location>
</feature>
<evidence type="ECO:0000259" key="9">
    <source>
        <dbReference type="PROSITE" id="PS50850"/>
    </source>
</evidence>
<proteinExistence type="inferred from homology"/>
<feature type="transmembrane region" description="Helical" evidence="8">
    <location>
        <begin position="400"/>
        <end position="424"/>
    </location>
</feature>
<evidence type="ECO:0000256" key="7">
    <source>
        <dbReference type="ARBA" id="ARBA00023136"/>
    </source>
</evidence>
<feature type="transmembrane region" description="Helical" evidence="8">
    <location>
        <begin position="316"/>
        <end position="336"/>
    </location>
</feature>
<evidence type="ECO:0000256" key="2">
    <source>
        <dbReference type="ARBA" id="ARBA00004429"/>
    </source>
</evidence>
<keyword evidence="5 8" id="KW-0812">Transmembrane</keyword>
<evidence type="ECO:0000313" key="10">
    <source>
        <dbReference type="EMBL" id="TCN59574.1"/>
    </source>
</evidence>
<dbReference type="Gene3D" id="1.20.1250.20">
    <property type="entry name" value="MFS general substrate transporter like domains"/>
    <property type="match status" value="2"/>
</dbReference>
<feature type="domain" description="Major facilitator superfamily (MFS) profile" evidence="9">
    <location>
        <begin position="84"/>
        <end position="489"/>
    </location>
</feature>
<dbReference type="InterPro" id="IPR036259">
    <property type="entry name" value="MFS_trans_sf"/>
</dbReference>
<name>A0ABY2B215_9FLAO</name>
<evidence type="ECO:0000256" key="1">
    <source>
        <dbReference type="ARBA" id="ARBA00003321"/>
    </source>
</evidence>
<comment type="function">
    <text evidence="1">Intake of glucose and galactose.</text>
</comment>
<dbReference type="CDD" id="cd17394">
    <property type="entry name" value="MFS_FucP_like"/>
    <property type="match status" value="1"/>
</dbReference>
<organism evidence="10 11">
    <name type="scientific">Flavobacterium circumlabens</name>
    <dbReference type="NCBI Taxonomy" id="2133765"/>
    <lineage>
        <taxon>Bacteria</taxon>
        <taxon>Pseudomonadati</taxon>
        <taxon>Bacteroidota</taxon>
        <taxon>Flavobacteriia</taxon>
        <taxon>Flavobacteriales</taxon>
        <taxon>Flavobacteriaceae</taxon>
        <taxon>Flavobacterium</taxon>
    </lineage>
</organism>
<keyword evidence="6 8" id="KW-1133">Transmembrane helix</keyword>
<dbReference type="NCBIfam" id="TIGR00885">
    <property type="entry name" value="fucP"/>
    <property type="match status" value="1"/>
</dbReference>
<protein>
    <submittedName>
        <fullName evidence="10">FHS family L-fucose permease-like MFS transporter</fullName>
    </submittedName>
</protein>
<feature type="transmembrane region" description="Helical" evidence="8">
    <location>
        <begin position="174"/>
        <end position="195"/>
    </location>
</feature>
<comment type="caution">
    <text evidence="10">The sequence shown here is derived from an EMBL/GenBank/DDBJ whole genome shotgun (WGS) entry which is preliminary data.</text>
</comment>
<dbReference type="InterPro" id="IPR020846">
    <property type="entry name" value="MFS_dom"/>
</dbReference>
<feature type="transmembrane region" description="Helical" evidence="8">
    <location>
        <begin position="266"/>
        <end position="285"/>
    </location>
</feature>
<gene>
    <name evidence="10" type="ORF">EV142_102192</name>
</gene>
<dbReference type="SUPFAM" id="SSF103473">
    <property type="entry name" value="MFS general substrate transporter"/>
    <property type="match status" value="1"/>
</dbReference>
<dbReference type="PROSITE" id="PS50850">
    <property type="entry name" value="MFS"/>
    <property type="match status" value="1"/>
</dbReference>
<feature type="transmembrane region" description="Helical" evidence="8">
    <location>
        <begin position="81"/>
        <end position="98"/>
    </location>
</feature>
<dbReference type="InterPro" id="IPR011701">
    <property type="entry name" value="MFS"/>
</dbReference>
<feature type="transmembrane region" description="Helical" evidence="8">
    <location>
        <begin position="436"/>
        <end position="456"/>
    </location>
</feature>
<comment type="subcellular location">
    <subcellularLocation>
        <location evidence="2">Cell inner membrane</location>
        <topology evidence="2">Multi-pass membrane protein</topology>
    </subcellularLocation>
</comment>
<evidence type="ECO:0000256" key="6">
    <source>
        <dbReference type="ARBA" id="ARBA00022989"/>
    </source>
</evidence>
<keyword evidence="7 8" id="KW-0472">Membrane</keyword>
<evidence type="ECO:0000256" key="5">
    <source>
        <dbReference type="ARBA" id="ARBA00022692"/>
    </source>
</evidence>
<sequence length="489" mass="53319">MKFLDLIYLQEKTAMVTVCKILGISSSSQITTSQRAFSIQTFQGNKAVSNKESINEVSSNEKYFLNDAKNDNPLLKGNKNWLLPFALVTSLFFFWGFVHNLDPILIPHLRKAFSLTDLQSSLVDSAVFIAYFAMALPAGYVMRKYGYKFGILIGLVLFGIGSILFVPAANSLQYIYFLGALFIIACGLTFLETAANPYVTILGPPETAIKRLNFSQSFNGLAAFIAPAVVGPMILSNKNLTEKETSRMSSTELQTYLASEAASVKMPYLVLGLIILAVAVVIYFTHMPDVKDEDKDGVDGATFAGALKSMRLRWGILAQFFYVGAQVCVGSFFIKMATTTAGLEEDAAAKYLGIYGLVFMLGRFFGTFMMQYVQPRKLLIIYTAINILLSILAITGTGIIVVYTLIAIAFFMSIMFPTIFSMGIDGLGHNTKIGSSLIVMSIVGGALLPPVLGLISDATGNIQNGYVVPLICFSVILLFAFNGHKTNKA</sequence>
<evidence type="ECO:0000256" key="3">
    <source>
        <dbReference type="ARBA" id="ARBA00009120"/>
    </source>
</evidence>
<dbReference type="InterPro" id="IPR005275">
    <property type="entry name" value="Lfuc_symporter_FucP"/>
</dbReference>
<feature type="transmembrane region" description="Helical" evidence="8">
    <location>
        <begin position="118"/>
        <end position="142"/>
    </location>
</feature>
<dbReference type="Proteomes" id="UP000295270">
    <property type="component" value="Unassembled WGS sequence"/>
</dbReference>
<dbReference type="EMBL" id="SLWA01000002">
    <property type="protein sequence ID" value="TCN59574.1"/>
    <property type="molecule type" value="Genomic_DNA"/>
</dbReference>
<dbReference type="PANTHER" id="PTHR43702:SF11">
    <property type="entry name" value="L-FUCOSE-PROTON SYMPORTER"/>
    <property type="match status" value="1"/>
</dbReference>
<dbReference type="InterPro" id="IPR050375">
    <property type="entry name" value="MFS_TsgA-like"/>
</dbReference>
<reference evidence="10 11" key="1">
    <citation type="journal article" date="2015" name="Stand. Genomic Sci.">
        <title>Genomic Encyclopedia of Bacterial and Archaeal Type Strains, Phase III: the genomes of soil and plant-associated and newly described type strains.</title>
        <authorList>
            <person name="Whitman W.B."/>
            <person name="Woyke T."/>
            <person name="Klenk H.P."/>
            <person name="Zhou Y."/>
            <person name="Lilburn T.G."/>
            <person name="Beck B.J."/>
            <person name="De Vos P."/>
            <person name="Vandamme P."/>
            <person name="Eisen J.A."/>
            <person name="Garrity G."/>
            <person name="Hugenholtz P."/>
            <person name="Kyrpides N.C."/>
        </authorList>
    </citation>
    <scope>NUCLEOTIDE SEQUENCE [LARGE SCALE GENOMIC DNA]</scope>
    <source>
        <strain evidence="10 11">P5626</strain>
    </source>
</reference>
<accession>A0ABY2B215</accession>